<dbReference type="InterPro" id="IPR018303">
    <property type="entry name" value="ATPase_P-typ_P_site"/>
</dbReference>
<dbReference type="GO" id="GO:0000287">
    <property type="term" value="F:magnesium ion binding"/>
    <property type="evidence" value="ECO:0007669"/>
    <property type="project" value="UniProtKB-UniRule"/>
</dbReference>
<keyword evidence="7 17" id="KW-0547">Nucleotide-binding</keyword>
<comment type="caution">
    <text evidence="19">Lacks conserved residue(s) required for the propagation of feature annotation.</text>
</comment>
<dbReference type="AlphaFoldDB" id="A0A098VS31"/>
<feature type="binding site" evidence="17">
    <location>
        <position position="725"/>
    </location>
    <ligand>
        <name>ATP</name>
        <dbReference type="ChEBI" id="CHEBI:30616"/>
    </ligand>
</feature>
<feature type="binding site" evidence="17">
    <location>
        <position position="724"/>
    </location>
    <ligand>
        <name>ATP</name>
        <dbReference type="ChEBI" id="CHEBI:30616"/>
    </ligand>
</feature>
<dbReference type="Pfam" id="PF13246">
    <property type="entry name" value="Cation_ATPase"/>
    <property type="match status" value="1"/>
</dbReference>
<evidence type="ECO:0000256" key="19">
    <source>
        <dbReference type="RuleBase" id="RU362033"/>
    </source>
</evidence>
<feature type="binding site" evidence="17">
    <location>
        <position position="300"/>
    </location>
    <ligand>
        <name>ATP</name>
        <dbReference type="ChEBI" id="CHEBI:30616"/>
    </ligand>
</feature>
<dbReference type="GO" id="GO:0010008">
    <property type="term" value="C:endosome membrane"/>
    <property type="evidence" value="ECO:0007669"/>
    <property type="project" value="UniProtKB-SubCell"/>
</dbReference>
<dbReference type="Gene3D" id="2.70.150.10">
    <property type="entry name" value="Calcium-transporting ATPase, cytoplasmic transduction domain A"/>
    <property type="match status" value="1"/>
</dbReference>
<dbReference type="HOGENOM" id="CLU_000846_6_0_1"/>
<dbReference type="SUPFAM" id="SSF81660">
    <property type="entry name" value="Metal cation-transporting ATPase, ATP-binding domain N"/>
    <property type="match status" value="1"/>
</dbReference>
<keyword evidence="12" id="KW-0445">Lipid transport</keyword>
<organism evidence="22 23">
    <name type="scientific">Mitosporidium daphniae</name>
    <dbReference type="NCBI Taxonomy" id="1485682"/>
    <lineage>
        <taxon>Eukaryota</taxon>
        <taxon>Fungi</taxon>
        <taxon>Fungi incertae sedis</taxon>
        <taxon>Microsporidia</taxon>
        <taxon>Mitosporidium</taxon>
    </lineage>
</organism>
<dbReference type="InterPro" id="IPR023298">
    <property type="entry name" value="ATPase_P-typ_TM_dom_sf"/>
</dbReference>
<evidence type="ECO:0000313" key="23">
    <source>
        <dbReference type="Proteomes" id="UP000029725"/>
    </source>
</evidence>
<feature type="binding site" evidence="17">
    <location>
        <position position="529"/>
    </location>
    <ligand>
        <name>ATP</name>
        <dbReference type="ChEBI" id="CHEBI:30616"/>
    </ligand>
</feature>
<dbReference type="OrthoDB" id="377733at2759"/>
<feature type="domain" description="P-type ATPase A" evidence="21">
    <location>
        <begin position="49"/>
        <end position="184"/>
    </location>
</feature>
<keyword evidence="5 19" id="KW-0812">Transmembrane</keyword>
<reference evidence="22 23" key="1">
    <citation type="submission" date="2014-04" db="EMBL/GenBank/DDBJ databases">
        <title>A new species of microsporidia sheds light on the evolution of extreme parasitism.</title>
        <authorList>
            <person name="Haag K.L."/>
            <person name="James T.Y."/>
            <person name="Larsson R."/>
            <person name="Schaer T.M."/>
            <person name="Refardt D."/>
            <person name="Pombert J.-F."/>
            <person name="Ebert D."/>
        </authorList>
    </citation>
    <scope>NUCLEOTIDE SEQUENCE [LARGE SCALE GENOMIC DNA]</scope>
    <source>
        <strain evidence="22 23">UGP3</strain>
        <tissue evidence="22">Spores</tissue>
    </source>
</reference>
<evidence type="ECO:0000259" key="21">
    <source>
        <dbReference type="Pfam" id="PF00122"/>
    </source>
</evidence>
<evidence type="ECO:0000256" key="16">
    <source>
        <dbReference type="PIRSR" id="PIRSR606539-1"/>
    </source>
</evidence>
<keyword evidence="9 18" id="KW-0460">Magnesium</keyword>
<dbReference type="InterPro" id="IPR023299">
    <property type="entry name" value="ATPase_P-typ_cyto_dom_N"/>
</dbReference>
<feature type="active site" description="4-aspartylphosphate intermediate" evidence="16">
    <location>
        <position position="299"/>
    </location>
</feature>
<keyword evidence="8 17" id="KW-0067">ATP-binding</keyword>
<feature type="binding site" evidence="17">
    <location>
        <position position="430"/>
    </location>
    <ligand>
        <name>ATP</name>
        <dbReference type="ChEBI" id="CHEBI:30616"/>
    </ligand>
</feature>
<comment type="similarity">
    <text evidence="3 19">Belongs to the cation transport ATPase (P-type) (TC 3.A.3) family. Type IV subfamily.</text>
</comment>
<keyword evidence="23" id="KW-1185">Reference proteome</keyword>
<dbReference type="SUPFAM" id="SSF81653">
    <property type="entry name" value="Calcium ATPase, transduction domain A"/>
    <property type="match status" value="1"/>
</dbReference>
<dbReference type="SFLD" id="SFLDG00002">
    <property type="entry name" value="C1.7:_P-type_atpase_like"/>
    <property type="match status" value="1"/>
</dbReference>
<dbReference type="FunFam" id="3.40.50.1000:FF:000009">
    <property type="entry name" value="Phospholipid-transporting ATPase"/>
    <property type="match status" value="1"/>
</dbReference>
<dbReference type="InterPro" id="IPR044492">
    <property type="entry name" value="P_typ_ATPase_HD_dom"/>
</dbReference>
<feature type="binding site" evidence="18">
    <location>
        <position position="301"/>
    </location>
    <ligand>
        <name>Mg(2+)</name>
        <dbReference type="ChEBI" id="CHEBI:18420"/>
    </ligand>
</feature>
<feature type="binding site" evidence="18">
    <location>
        <position position="725"/>
    </location>
    <ligand>
        <name>Mg(2+)</name>
        <dbReference type="ChEBI" id="CHEBI:18420"/>
    </ligand>
</feature>
<gene>
    <name evidence="22" type="ORF">DI09_2p60</name>
</gene>
<dbReference type="GO" id="GO:0006897">
    <property type="term" value="P:endocytosis"/>
    <property type="evidence" value="ECO:0007669"/>
    <property type="project" value="TreeGrafter"/>
</dbReference>
<dbReference type="PROSITE" id="PS00154">
    <property type="entry name" value="ATPASE_E1_E2"/>
    <property type="match status" value="1"/>
</dbReference>
<dbReference type="InterPro" id="IPR023214">
    <property type="entry name" value="HAD_sf"/>
</dbReference>
<feature type="binding site" evidence="17">
    <location>
        <position position="473"/>
    </location>
    <ligand>
        <name>ATP</name>
        <dbReference type="ChEBI" id="CHEBI:30616"/>
    </ligand>
</feature>
<evidence type="ECO:0000256" key="13">
    <source>
        <dbReference type="ARBA" id="ARBA00023136"/>
    </source>
</evidence>
<feature type="binding site" evidence="17">
    <location>
        <position position="700"/>
    </location>
    <ligand>
        <name>ATP</name>
        <dbReference type="ChEBI" id="CHEBI:30616"/>
    </ligand>
</feature>
<feature type="binding site" evidence="18">
    <location>
        <position position="721"/>
    </location>
    <ligand>
        <name>Mg(2+)</name>
        <dbReference type="ChEBI" id="CHEBI:18420"/>
    </ligand>
</feature>
<dbReference type="InterPro" id="IPR001757">
    <property type="entry name" value="P_typ_ATPase"/>
</dbReference>
<evidence type="ECO:0000256" key="6">
    <source>
        <dbReference type="ARBA" id="ARBA00022723"/>
    </source>
</evidence>
<evidence type="ECO:0000256" key="1">
    <source>
        <dbReference type="ARBA" id="ARBA00001946"/>
    </source>
</evidence>
<comment type="cofactor">
    <cofactor evidence="1 18">
        <name>Mg(2+)</name>
        <dbReference type="ChEBI" id="CHEBI:18420"/>
    </cofactor>
</comment>
<dbReference type="Gene3D" id="3.40.1110.10">
    <property type="entry name" value="Calcium-transporting ATPase, cytoplasmic domain N"/>
    <property type="match status" value="1"/>
</dbReference>
<evidence type="ECO:0000313" key="22">
    <source>
        <dbReference type="EMBL" id="KGG51629.1"/>
    </source>
</evidence>
<feature type="transmembrane region" description="Helical" evidence="19">
    <location>
        <begin position="232"/>
        <end position="251"/>
    </location>
</feature>
<keyword evidence="10 19" id="KW-1278">Translocase</keyword>
<feature type="binding site" evidence="17">
    <location>
        <position position="612"/>
    </location>
    <ligand>
        <name>ATP</name>
        <dbReference type="ChEBI" id="CHEBI:30616"/>
    </ligand>
</feature>
<dbReference type="InterPro" id="IPR008250">
    <property type="entry name" value="ATPase_P-typ_transduc_dom_A_sf"/>
</dbReference>
<evidence type="ECO:0000256" key="15">
    <source>
        <dbReference type="ARBA" id="ARBA00049128"/>
    </source>
</evidence>
<dbReference type="EMBL" id="JMKJ01000222">
    <property type="protein sequence ID" value="KGG51629.1"/>
    <property type="molecule type" value="Genomic_DNA"/>
</dbReference>
<comment type="subcellular location">
    <subcellularLocation>
        <location evidence="2">Endosome membrane</location>
        <topology evidence="2">Multi-pass membrane protein</topology>
    </subcellularLocation>
    <subcellularLocation>
        <location evidence="19">Membrane</location>
        <topology evidence="19">Multi-pass membrane protein</topology>
    </subcellularLocation>
</comment>
<accession>A0A098VS31</accession>
<dbReference type="Proteomes" id="UP000029725">
    <property type="component" value="Unassembled WGS sequence"/>
</dbReference>
<evidence type="ECO:0000256" key="9">
    <source>
        <dbReference type="ARBA" id="ARBA00022842"/>
    </source>
</evidence>
<proteinExistence type="inferred from homology"/>
<dbReference type="EC" id="7.6.2.1" evidence="19"/>
<evidence type="ECO:0000256" key="20">
    <source>
        <dbReference type="SAM" id="MobiDB-lite"/>
    </source>
</evidence>
<evidence type="ECO:0000256" key="17">
    <source>
        <dbReference type="PIRSR" id="PIRSR606539-2"/>
    </source>
</evidence>
<dbReference type="NCBIfam" id="TIGR01652">
    <property type="entry name" value="ATPase-Plipid"/>
    <property type="match status" value="1"/>
</dbReference>
<feature type="binding site" evidence="18">
    <location>
        <position position="299"/>
    </location>
    <ligand>
        <name>Mg(2+)</name>
        <dbReference type="ChEBI" id="CHEBI:18420"/>
    </ligand>
</feature>
<keyword evidence="11 19" id="KW-1133">Transmembrane helix</keyword>
<name>A0A098VS31_9MICR</name>
<comment type="caution">
    <text evidence="22">The sequence shown here is derived from an EMBL/GenBank/DDBJ whole genome shotgun (WGS) entry which is preliminary data.</text>
</comment>
<evidence type="ECO:0000256" key="4">
    <source>
        <dbReference type="ARBA" id="ARBA00022448"/>
    </source>
</evidence>
<dbReference type="SUPFAM" id="SSF81665">
    <property type="entry name" value="Calcium ATPase, transmembrane domain M"/>
    <property type="match status" value="1"/>
</dbReference>
<evidence type="ECO:0000256" key="11">
    <source>
        <dbReference type="ARBA" id="ARBA00022989"/>
    </source>
</evidence>
<keyword evidence="4" id="KW-0813">Transport</keyword>
<dbReference type="SFLD" id="SFLDF00027">
    <property type="entry name" value="p-type_atpase"/>
    <property type="match status" value="1"/>
</dbReference>
<dbReference type="Pfam" id="PF00122">
    <property type="entry name" value="E1-E2_ATPase"/>
    <property type="match status" value="1"/>
</dbReference>
<evidence type="ECO:0000256" key="8">
    <source>
        <dbReference type="ARBA" id="ARBA00022840"/>
    </source>
</evidence>
<evidence type="ECO:0000256" key="18">
    <source>
        <dbReference type="PIRSR" id="PIRSR606539-3"/>
    </source>
</evidence>
<dbReference type="FunFam" id="3.40.1110.10:FF:000067">
    <property type="entry name" value="Phospholipid-transporting ATPase"/>
    <property type="match status" value="1"/>
</dbReference>
<dbReference type="VEuPathDB" id="MicrosporidiaDB:DI09_2p60"/>
<feature type="binding site" evidence="17">
    <location>
        <position position="299"/>
    </location>
    <ligand>
        <name>ATP</name>
        <dbReference type="ChEBI" id="CHEBI:30616"/>
    </ligand>
</feature>
<evidence type="ECO:0000256" key="12">
    <source>
        <dbReference type="ARBA" id="ARBA00023055"/>
    </source>
</evidence>
<feature type="binding site" evidence="17">
    <location>
        <position position="301"/>
    </location>
    <ligand>
        <name>ATP</name>
        <dbReference type="ChEBI" id="CHEBI:30616"/>
    </ligand>
</feature>
<feature type="binding site" evidence="17">
    <location>
        <position position="610"/>
    </location>
    <ligand>
        <name>ATP</name>
        <dbReference type="ChEBI" id="CHEBI:30616"/>
    </ligand>
</feature>
<dbReference type="GeneID" id="25259487"/>
<dbReference type="GO" id="GO:0006890">
    <property type="term" value="P:retrograde vesicle-mediated transport, Golgi to endoplasmic reticulum"/>
    <property type="evidence" value="ECO:0007669"/>
    <property type="project" value="TreeGrafter"/>
</dbReference>
<evidence type="ECO:0000256" key="3">
    <source>
        <dbReference type="ARBA" id="ARBA00008109"/>
    </source>
</evidence>
<evidence type="ECO:0000256" key="7">
    <source>
        <dbReference type="ARBA" id="ARBA00022741"/>
    </source>
</evidence>
<comment type="catalytic activity">
    <reaction evidence="15">
        <text>a 1,2-diacyl-sn-glycero-3-phosphoethanolamine(out) + ATP + H2O = a 1,2-diacyl-sn-glycero-3-phosphoethanolamine(in) + ADP + phosphate + H(+)</text>
        <dbReference type="Rhea" id="RHEA:66132"/>
        <dbReference type="ChEBI" id="CHEBI:15377"/>
        <dbReference type="ChEBI" id="CHEBI:15378"/>
        <dbReference type="ChEBI" id="CHEBI:30616"/>
        <dbReference type="ChEBI" id="CHEBI:43474"/>
        <dbReference type="ChEBI" id="CHEBI:64612"/>
        <dbReference type="ChEBI" id="CHEBI:456216"/>
    </reaction>
    <physiologicalReaction direction="left-to-right" evidence="15">
        <dbReference type="Rhea" id="RHEA:66133"/>
    </physiologicalReaction>
</comment>
<feature type="transmembrane region" description="Helical" evidence="19">
    <location>
        <begin position="162"/>
        <end position="181"/>
    </location>
</feature>
<dbReference type="Gene3D" id="3.40.50.1000">
    <property type="entry name" value="HAD superfamily/HAD-like"/>
    <property type="match status" value="1"/>
</dbReference>
<protein>
    <recommendedName>
        <fullName evidence="19">Phospholipid-transporting ATPase</fullName>
        <ecNumber evidence="19">7.6.2.1</ecNumber>
    </recommendedName>
</protein>
<dbReference type="PANTHER" id="PTHR24092">
    <property type="entry name" value="PROBABLE PHOSPHOLIPID-TRANSPORTING ATPASE"/>
    <property type="match status" value="1"/>
</dbReference>
<dbReference type="SUPFAM" id="SSF56784">
    <property type="entry name" value="HAD-like"/>
    <property type="match status" value="1"/>
</dbReference>
<comment type="catalytic activity">
    <reaction evidence="14 19">
        <text>ATP + H2O + phospholipidSide 1 = ADP + phosphate + phospholipidSide 2.</text>
        <dbReference type="EC" id="7.6.2.1"/>
    </reaction>
</comment>
<dbReference type="GO" id="GO:0045332">
    <property type="term" value="P:phospholipid translocation"/>
    <property type="evidence" value="ECO:0007669"/>
    <property type="project" value="TreeGrafter"/>
</dbReference>
<dbReference type="InterPro" id="IPR036412">
    <property type="entry name" value="HAD-like_sf"/>
</dbReference>
<feature type="binding site" evidence="17">
    <location>
        <position position="497"/>
    </location>
    <ligand>
        <name>ATP</name>
        <dbReference type="ChEBI" id="CHEBI:30616"/>
    </ligand>
</feature>
<dbReference type="GO" id="GO:0005524">
    <property type="term" value="F:ATP binding"/>
    <property type="evidence" value="ECO:0007669"/>
    <property type="project" value="UniProtKB-UniRule"/>
</dbReference>
<dbReference type="GO" id="GO:0005802">
    <property type="term" value="C:trans-Golgi network"/>
    <property type="evidence" value="ECO:0007669"/>
    <property type="project" value="TreeGrafter"/>
</dbReference>
<feature type="binding site" evidence="17">
    <location>
        <position position="694"/>
    </location>
    <ligand>
        <name>ATP</name>
        <dbReference type="ChEBI" id="CHEBI:30616"/>
    </ligand>
</feature>
<feature type="transmembrane region" description="Helical" evidence="19">
    <location>
        <begin position="202"/>
        <end position="220"/>
    </location>
</feature>
<dbReference type="PRINTS" id="PR00119">
    <property type="entry name" value="CATATPASE"/>
</dbReference>
<dbReference type="InterPro" id="IPR059000">
    <property type="entry name" value="ATPase_P-type_domA"/>
</dbReference>
<feature type="region of interest" description="Disordered" evidence="20">
    <location>
        <begin position="31"/>
        <end position="51"/>
    </location>
</feature>
<dbReference type="InterPro" id="IPR006539">
    <property type="entry name" value="P-type_ATPase_IV"/>
</dbReference>
<dbReference type="GO" id="GO:0140326">
    <property type="term" value="F:ATPase-coupled intramembrane lipid transporter activity"/>
    <property type="evidence" value="ECO:0007669"/>
    <property type="project" value="UniProtKB-EC"/>
</dbReference>
<evidence type="ECO:0000256" key="14">
    <source>
        <dbReference type="ARBA" id="ARBA00034036"/>
    </source>
</evidence>
<evidence type="ECO:0000256" key="10">
    <source>
        <dbReference type="ARBA" id="ARBA00022967"/>
    </source>
</evidence>
<evidence type="ECO:0000256" key="2">
    <source>
        <dbReference type="ARBA" id="ARBA00004337"/>
    </source>
</evidence>
<dbReference type="GO" id="GO:0005886">
    <property type="term" value="C:plasma membrane"/>
    <property type="evidence" value="ECO:0007669"/>
    <property type="project" value="TreeGrafter"/>
</dbReference>
<dbReference type="RefSeq" id="XP_013238112.1">
    <property type="nucleotide sequence ID" value="XM_013382658.1"/>
</dbReference>
<dbReference type="PANTHER" id="PTHR24092:SF5">
    <property type="entry name" value="PHOSPHOLIPID-TRANSPORTING ATPASE"/>
    <property type="match status" value="1"/>
</dbReference>
<dbReference type="GO" id="GO:0016887">
    <property type="term" value="F:ATP hydrolysis activity"/>
    <property type="evidence" value="ECO:0007669"/>
    <property type="project" value="InterPro"/>
</dbReference>
<dbReference type="NCBIfam" id="TIGR01494">
    <property type="entry name" value="ATPase_P-type"/>
    <property type="match status" value="2"/>
</dbReference>
<keyword evidence="6 18" id="KW-0479">Metal-binding</keyword>
<sequence>MLTTIKEGLDDYGRLRRDAIANSQLYTRISLKKSPETSKSSGAHSPNPGVLESIPSSQICVGDILQIERDQRVPADMILLQTSDRSTGTTFIRTDQLDGEIDWKLRLAVPLTQQCPSLRAFLQERGIEVHAELPSKDPHSFQGTIAARGSSAAEPLGVENTMWMNTVLAAGTAIGVVIYTGRDTRAVMNTSTSSTKWGLIDIELNSIAKVLFMISLAMSLMMVGLKGWTGPWVIYLVRFFILFSSIIPLSLRVNLDMARMFYARQIAARNKDERLVGEIIVRNTSIAEELGRVGFLLSDKTGTLTKNVMVMRKLHLGTLCFATESFPEISQHLVHYALGASGAPSLSTPISPQCTSPVLSTGPIPILNSQAVGSIAHTHAYVRRGRRDMSARVHDLVQALALCHNVTTAGGEDSTPSGSEIAYQASSPDEIAIVNWTRSVGLVLVARNREAMVLRREADGSLLTYSIITLFPFSSEAKRMGIIVRETSTGEIFFFLKGADMAMTPLLAPLRNTDWLQEECDNMAREGLRTLVVARRRLSEEQLAAFLARYAEASLVLSDRAAAKQQVVRQHLETELELLGITGVEDRLQDDVRVTLESLRNAGIRIWMLTGDKVETATSIGISSKLIARGQMVVPVPRLQTAEEAQALCELMAARSEAAFVIDGAALQLVLGTPTLATQFITAAARMATLICCRCTPQQKAHVATLLKQHTRALRVCCIGDGGNDVSMIQAADIGIGLVGREGMQASLAADYSLERFCDLSRLLCKHNFLL</sequence>
<evidence type="ECO:0000256" key="5">
    <source>
        <dbReference type="ARBA" id="ARBA00022692"/>
    </source>
</evidence>
<dbReference type="SFLD" id="SFLDS00003">
    <property type="entry name" value="Haloacid_Dehalogenase"/>
    <property type="match status" value="1"/>
</dbReference>
<feature type="binding site" evidence="17">
    <location>
        <position position="611"/>
    </location>
    <ligand>
        <name>ATP</name>
        <dbReference type="ChEBI" id="CHEBI:30616"/>
    </ligand>
</feature>
<keyword evidence="13 19" id="KW-0472">Membrane</keyword>